<proteinExistence type="predicted"/>
<dbReference type="WBParaSite" id="MCU_012433-RA">
    <property type="protein sequence ID" value="MCU_012433-RA"/>
    <property type="gene ID" value="MCU_012433"/>
</dbReference>
<dbReference type="SUPFAM" id="SSF55797">
    <property type="entry name" value="PR-1-like"/>
    <property type="match status" value="1"/>
</dbReference>
<dbReference type="Pfam" id="PF00188">
    <property type="entry name" value="CAP"/>
    <property type="match status" value="1"/>
</dbReference>
<evidence type="ECO:0000313" key="3">
    <source>
        <dbReference type="WBParaSite" id="MCU_012433-RA"/>
    </source>
</evidence>
<feature type="domain" description="SCP" evidence="2">
    <location>
        <begin position="22"/>
        <end position="163"/>
    </location>
</feature>
<evidence type="ECO:0000259" key="2">
    <source>
        <dbReference type="SMART" id="SM00198"/>
    </source>
</evidence>
<dbReference type="Gene3D" id="3.40.33.10">
    <property type="entry name" value="CAP"/>
    <property type="match status" value="1"/>
</dbReference>
<feature type="signal peptide" evidence="1">
    <location>
        <begin position="1"/>
        <end position="16"/>
    </location>
</feature>
<keyword evidence="1" id="KW-0732">Signal</keyword>
<evidence type="ECO:0000256" key="1">
    <source>
        <dbReference type="SAM" id="SignalP"/>
    </source>
</evidence>
<dbReference type="InterPro" id="IPR001283">
    <property type="entry name" value="CRISP-related"/>
</dbReference>
<dbReference type="InterPro" id="IPR014044">
    <property type="entry name" value="CAP_dom"/>
</dbReference>
<name>A0A5K3FXK2_MESCO</name>
<accession>A0A5K3FXK2</accession>
<dbReference type="InterPro" id="IPR035940">
    <property type="entry name" value="CAP_sf"/>
</dbReference>
<dbReference type="SMART" id="SM00198">
    <property type="entry name" value="SCP"/>
    <property type="match status" value="1"/>
</dbReference>
<dbReference type="AlphaFoldDB" id="A0A5K3FXK2"/>
<feature type="chain" id="PRO_5024311900" evidence="1">
    <location>
        <begin position="17"/>
        <end position="256"/>
    </location>
</feature>
<organism evidence="3">
    <name type="scientific">Mesocestoides corti</name>
    <name type="common">Flatworm</name>
    <dbReference type="NCBI Taxonomy" id="53468"/>
    <lineage>
        <taxon>Eukaryota</taxon>
        <taxon>Metazoa</taxon>
        <taxon>Spiralia</taxon>
        <taxon>Lophotrochozoa</taxon>
        <taxon>Platyhelminthes</taxon>
        <taxon>Cestoda</taxon>
        <taxon>Eucestoda</taxon>
        <taxon>Cyclophyllidea</taxon>
        <taxon>Mesocestoididae</taxon>
        <taxon>Mesocestoides</taxon>
    </lineage>
</organism>
<sequence length="256" mass="27838">MHPLFAISAFIWLVMAEPPTNKVREEIVEFHTRIRENVNPPASNMQLMNYSLKLENLAKEAAQLYCAGSNANPSVHAQFQGCGIVLDLADKKSDSIYSNLNAIYEQGQQPYNYDTNTCTGYCSYFKTMVWSQTTEVGCAIGACQLGTRFLTACLYKPGEFDPQSRPYEKGQSCTKCPNGFACSRNQCKKSLTSVATTSSATTTSTLPATSSATITSALPNTSTKTTTSTLPTTTSATITATLHILPSLLLMFQSLI</sequence>
<protein>
    <submittedName>
        <fullName evidence="3">SCP domain-containing protein</fullName>
    </submittedName>
</protein>
<reference evidence="3" key="1">
    <citation type="submission" date="2019-11" db="UniProtKB">
        <authorList>
            <consortium name="WormBaseParasite"/>
        </authorList>
    </citation>
    <scope>IDENTIFICATION</scope>
</reference>
<dbReference type="PANTHER" id="PTHR10334">
    <property type="entry name" value="CYSTEINE-RICH SECRETORY PROTEIN-RELATED"/>
    <property type="match status" value="1"/>
</dbReference>